<dbReference type="FunFam" id="3.40.1010.10:FF:000002">
    <property type="entry name" value="Ribosomal RNA small subunit methyltransferase I"/>
    <property type="match status" value="1"/>
</dbReference>
<dbReference type="PIRSF" id="PIRSF005917">
    <property type="entry name" value="MTase_YraL"/>
    <property type="match status" value="1"/>
</dbReference>
<dbReference type="OrthoDB" id="9809084at2"/>
<dbReference type="FunFam" id="3.30.950.10:FF:000002">
    <property type="entry name" value="Ribosomal RNA small subunit methyltransferase I"/>
    <property type="match status" value="1"/>
</dbReference>
<evidence type="ECO:0000313" key="8">
    <source>
        <dbReference type="EMBL" id="TLQ48996.1"/>
    </source>
</evidence>
<dbReference type="InterPro" id="IPR000878">
    <property type="entry name" value="4pyrrol_Mease"/>
</dbReference>
<dbReference type="Gene3D" id="3.30.950.10">
    <property type="entry name" value="Methyltransferase, Cobalt-precorrin-4 Transmethylase, Domain 2"/>
    <property type="match status" value="1"/>
</dbReference>
<name>A0A5R9EI91_9LACT</name>
<dbReference type="Proteomes" id="UP000306420">
    <property type="component" value="Unassembled WGS sequence"/>
</dbReference>
<dbReference type="Gene3D" id="3.40.1010.10">
    <property type="entry name" value="Cobalt-precorrin-4 Transmethylase, Domain 1"/>
    <property type="match status" value="1"/>
</dbReference>
<dbReference type="NCBIfam" id="TIGR00096">
    <property type="entry name" value="16S rRNA (cytidine(1402)-2'-O)-methyltransferase"/>
    <property type="match status" value="1"/>
</dbReference>
<dbReference type="InterPro" id="IPR018063">
    <property type="entry name" value="SAM_MeTrfase_RsmI_CS"/>
</dbReference>
<sequence>MSVQQHSFQQQEAGILYLVPTPIGNLEDMTFRAVNILKEADIVLAEDTRNTIKLLNHFDIQANLRSFHEHSRSHEVTAWVNELHEGKTIALVSDAGMPLINDPGQPLVQACLEEDLPVVALPGANAALTALVASGLPSEQFAYYGFFPRGKADQKAALEIVGQRDETAIFYESPYRIKQAVSQIVTHLGEDTQVVIARELTKRYEEYIRASAAEVSEHLKDRELKGECVLLIEGGSVKLATDEAVSSLPYKEHVELMMATKGIQAKDAIKEVAKIREVKKQIVYNDYHNLT</sequence>
<dbReference type="InterPro" id="IPR008189">
    <property type="entry name" value="rRNA_ssu_MeTfrase_I"/>
</dbReference>
<dbReference type="HAMAP" id="MF_01877">
    <property type="entry name" value="16SrRNA_methyltr_I"/>
    <property type="match status" value="1"/>
</dbReference>
<keyword evidence="1 6" id="KW-0963">Cytoplasm</keyword>
<dbReference type="EMBL" id="VBSP01000005">
    <property type="protein sequence ID" value="TLQ48996.1"/>
    <property type="molecule type" value="Genomic_DNA"/>
</dbReference>
<feature type="domain" description="Tetrapyrrole methylase" evidence="7">
    <location>
        <begin position="16"/>
        <end position="215"/>
    </location>
</feature>
<dbReference type="PROSITE" id="PS01296">
    <property type="entry name" value="RSMI"/>
    <property type="match status" value="1"/>
</dbReference>
<evidence type="ECO:0000256" key="1">
    <source>
        <dbReference type="ARBA" id="ARBA00022490"/>
    </source>
</evidence>
<proteinExistence type="inferred from homology"/>
<dbReference type="PANTHER" id="PTHR46111">
    <property type="entry name" value="RIBOSOMAL RNA SMALL SUBUNIT METHYLTRANSFERASE I"/>
    <property type="match status" value="1"/>
</dbReference>
<dbReference type="Pfam" id="PF00590">
    <property type="entry name" value="TP_methylase"/>
    <property type="match status" value="1"/>
</dbReference>
<protein>
    <recommendedName>
        <fullName evidence="6">Ribosomal RNA small subunit methyltransferase I</fullName>
        <ecNumber evidence="6">2.1.1.198</ecNumber>
    </recommendedName>
    <alternativeName>
        <fullName evidence="6">16S rRNA 2'-O-ribose C1402 methyltransferase</fullName>
    </alternativeName>
    <alternativeName>
        <fullName evidence="6">rRNA (cytidine-2'-O-)-methyltransferase RsmI</fullName>
    </alternativeName>
</protein>
<keyword evidence="2 6" id="KW-0698">rRNA processing</keyword>
<comment type="subcellular location">
    <subcellularLocation>
        <location evidence="6">Cytoplasm</location>
    </subcellularLocation>
</comment>
<dbReference type="InterPro" id="IPR014776">
    <property type="entry name" value="4pyrrole_Mease_sub2"/>
</dbReference>
<evidence type="ECO:0000259" key="7">
    <source>
        <dbReference type="Pfam" id="PF00590"/>
    </source>
</evidence>
<evidence type="ECO:0000256" key="4">
    <source>
        <dbReference type="ARBA" id="ARBA00022679"/>
    </source>
</evidence>
<gene>
    <name evidence="6 8" type="primary">rsmI</name>
    <name evidence="8" type="ORF">FEZ33_02890</name>
</gene>
<evidence type="ECO:0000313" key="9">
    <source>
        <dbReference type="Proteomes" id="UP000306420"/>
    </source>
</evidence>
<dbReference type="EC" id="2.1.1.198" evidence="6"/>
<dbReference type="InterPro" id="IPR014777">
    <property type="entry name" value="4pyrrole_Mease_sub1"/>
</dbReference>
<comment type="caution">
    <text evidence="8">The sequence shown here is derived from an EMBL/GenBank/DDBJ whole genome shotgun (WGS) entry which is preliminary data.</text>
</comment>
<evidence type="ECO:0000256" key="5">
    <source>
        <dbReference type="ARBA" id="ARBA00022691"/>
    </source>
</evidence>
<comment type="catalytic activity">
    <reaction evidence="6">
        <text>cytidine(1402) in 16S rRNA + S-adenosyl-L-methionine = 2'-O-methylcytidine(1402) in 16S rRNA + S-adenosyl-L-homocysteine + H(+)</text>
        <dbReference type="Rhea" id="RHEA:42924"/>
        <dbReference type="Rhea" id="RHEA-COMP:10285"/>
        <dbReference type="Rhea" id="RHEA-COMP:10286"/>
        <dbReference type="ChEBI" id="CHEBI:15378"/>
        <dbReference type="ChEBI" id="CHEBI:57856"/>
        <dbReference type="ChEBI" id="CHEBI:59789"/>
        <dbReference type="ChEBI" id="CHEBI:74495"/>
        <dbReference type="ChEBI" id="CHEBI:82748"/>
        <dbReference type="EC" id="2.1.1.198"/>
    </reaction>
</comment>
<accession>A0A5R9EI91</accession>
<dbReference type="SUPFAM" id="SSF53790">
    <property type="entry name" value="Tetrapyrrole methylase"/>
    <property type="match status" value="1"/>
</dbReference>
<evidence type="ECO:0000256" key="6">
    <source>
        <dbReference type="HAMAP-Rule" id="MF_01877"/>
    </source>
</evidence>
<dbReference type="AlphaFoldDB" id="A0A5R9EI91"/>
<dbReference type="GO" id="GO:0005737">
    <property type="term" value="C:cytoplasm"/>
    <property type="evidence" value="ECO:0007669"/>
    <property type="project" value="UniProtKB-SubCell"/>
</dbReference>
<keyword evidence="3 6" id="KW-0489">Methyltransferase</keyword>
<dbReference type="InterPro" id="IPR035996">
    <property type="entry name" value="4pyrrol_Methylase_sf"/>
</dbReference>
<comment type="function">
    <text evidence="6">Catalyzes the 2'-O-methylation of the ribose of cytidine 1402 (C1402) in 16S rRNA.</text>
</comment>
<organism evidence="8 9">
    <name type="scientific">Ruoffia tabacinasalis</name>
    <dbReference type="NCBI Taxonomy" id="87458"/>
    <lineage>
        <taxon>Bacteria</taxon>
        <taxon>Bacillati</taxon>
        <taxon>Bacillota</taxon>
        <taxon>Bacilli</taxon>
        <taxon>Lactobacillales</taxon>
        <taxon>Aerococcaceae</taxon>
        <taxon>Ruoffia</taxon>
    </lineage>
</organism>
<keyword evidence="4 6" id="KW-0808">Transferase</keyword>
<dbReference type="CDD" id="cd11648">
    <property type="entry name" value="RsmI"/>
    <property type="match status" value="1"/>
</dbReference>
<evidence type="ECO:0000256" key="2">
    <source>
        <dbReference type="ARBA" id="ARBA00022552"/>
    </source>
</evidence>
<keyword evidence="5 6" id="KW-0949">S-adenosyl-L-methionine</keyword>
<dbReference type="PANTHER" id="PTHR46111:SF1">
    <property type="entry name" value="RIBOSOMAL RNA SMALL SUBUNIT METHYLTRANSFERASE I"/>
    <property type="match status" value="1"/>
</dbReference>
<evidence type="ECO:0000256" key="3">
    <source>
        <dbReference type="ARBA" id="ARBA00022603"/>
    </source>
</evidence>
<dbReference type="GO" id="GO:0070677">
    <property type="term" value="F:rRNA (cytosine-2'-O-)-methyltransferase activity"/>
    <property type="evidence" value="ECO:0007669"/>
    <property type="project" value="UniProtKB-UniRule"/>
</dbReference>
<reference evidence="8 9" key="1">
    <citation type="submission" date="2019-05" db="EMBL/GenBank/DDBJ databases">
        <title>The metagenome of a microbial culture collection derived from dairy environment covers the genomic content of the human microbiome.</title>
        <authorList>
            <person name="Roder T."/>
            <person name="Wuthrich D."/>
            <person name="Sattari Z."/>
            <person name="Von Ah U."/>
            <person name="Bar C."/>
            <person name="Ronchi F."/>
            <person name="Macpherson A.J."/>
            <person name="Ganal-Vonarburg S.C."/>
            <person name="Bruggmann R."/>
            <person name="Vergeres G."/>
        </authorList>
    </citation>
    <scope>NUCLEOTIDE SEQUENCE [LARGE SCALE GENOMIC DNA]</scope>
    <source>
        <strain evidence="8 9">FAM 24227</strain>
    </source>
</reference>
<comment type="similarity">
    <text evidence="6">Belongs to the methyltransferase superfamily. RsmI family.</text>
</comment>